<feature type="region of interest" description="Disordered" evidence="1">
    <location>
        <begin position="114"/>
        <end position="137"/>
    </location>
</feature>
<accession>A0ABD3NTG1</accession>
<evidence type="ECO:0000259" key="3">
    <source>
        <dbReference type="Pfam" id="PF06916"/>
    </source>
</evidence>
<feature type="domain" description="DUF1279" evidence="3">
    <location>
        <begin position="143"/>
        <end position="287"/>
    </location>
</feature>
<evidence type="ECO:0000256" key="2">
    <source>
        <dbReference type="SAM" id="Phobius"/>
    </source>
</evidence>
<name>A0ABD3NTG1_9STRA</name>
<dbReference type="EMBL" id="JALLAZ020001205">
    <property type="protein sequence ID" value="KAL3778676.1"/>
    <property type="molecule type" value="Genomic_DNA"/>
</dbReference>
<organism evidence="4 5">
    <name type="scientific">Stephanodiscus triporus</name>
    <dbReference type="NCBI Taxonomy" id="2934178"/>
    <lineage>
        <taxon>Eukaryota</taxon>
        <taxon>Sar</taxon>
        <taxon>Stramenopiles</taxon>
        <taxon>Ochrophyta</taxon>
        <taxon>Bacillariophyta</taxon>
        <taxon>Coscinodiscophyceae</taxon>
        <taxon>Thalassiosirophycidae</taxon>
        <taxon>Stephanodiscales</taxon>
        <taxon>Stephanodiscaceae</taxon>
        <taxon>Stephanodiscus</taxon>
    </lineage>
</organism>
<dbReference type="InterPro" id="IPR009688">
    <property type="entry name" value="FAM210A/B-like_dom"/>
</dbReference>
<protein>
    <recommendedName>
        <fullName evidence="3">DUF1279 domain-containing protein</fullName>
    </recommendedName>
</protein>
<comment type="caution">
    <text evidence="4">The sequence shown here is derived from an EMBL/GenBank/DDBJ whole genome shotgun (WGS) entry which is preliminary data.</text>
</comment>
<feature type="compositionally biased region" description="Basic and acidic residues" evidence="1">
    <location>
        <begin position="122"/>
        <end position="137"/>
    </location>
</feature>
<keyword evidence="2" id="KW-0812">Transmembrane</keyword>
<keyword evidence="2" id="KW-1133">Transmembrane helix</keyword>
<dbReference type="PANTHER" id="PTHR21377">
    <property type="entry name" value="PROTEIN FAM210B, MITOCHONDRIAL"/>
    <property type="match status" value="1"/>
</dbReference>
<dbReference type="AlphaFoldDB" id="A0ABD3NTG1"/>
<keyword evidence="5" id="KW-1185">Reference proteome</keyword>
<sequence length="308" mass="34195">MSSSMVTDVKFYSNVNATNFALRYLRRANVKSACLDQLRSYHPSNDYVQNHKNRNHSELSPSPFLSSLYNKRCTSSSHPMVKSLSQKVHMKIFPRVMSSNTSKSTVDFPSMGVLPHGAGSTKNEEAKPKSEEDREIEKLPASQRARLLFKKYGMVFVGTYIAVYWTVLLTFYIGLDSGILDPDFLSQVFKVSKDVAVETADIIGPTGSGASMEEAATAYADEVTTDITKDKRTLVDIVSGYLNNWEWSKKYADHLAENPHLANLAVAWFMVKFTEPVRLAAAVMVTPKVAKALGRDGRTATTGTEKSI</sequence>
<gene>
    <name evidence="4" type="ORF">ACHAW5_000464</name>
</gene>
<dbReference type="Proteomes" id="UP001530315">
    <property type="component" value="Unassembled WGS sequence"/>
</dbReference>
<reference evidence="4 5" key="1">
    <citation type="submission" date="2024-10" db="EMBL/GenBank/DDBJ databases">
        <title>Updated reference genomes for cyclostephanoid diatoms.</title>
        <authorList>
            <person name="Roberts W.R."/>
            <person name="Alverson A.J."/>
        </authorList>
    </citation>
    <scope>NUCLEOTIDE SEQUENCE [LARGE SCALE GENOMIC DNA]</scope>
    <source>
        <strain evidence="4 5">AJA276-08</strain>
    </source>
</reference>
<proteinExistence type="predicted"/>
<evidence type="ECO:0000313" key="4">
    <source>
        <dbReference type="EMBL" id="KAL3778676.1"/>
    </source>
</evidence>
<evidence type="ECO:0000313" key="5">
    <source>
        <dbReference type="Proteomes" id="UP001530315"/>
    </source>
</evidence>
<evidence type="ECO:0000256" key="1">
    <source>
        <dbReference type="SAM" id="MobiDB-lite"/>
    </source>
</evidence>
<keyword evidence="2" id="KW-0472">Membrane</keyword>
<feature type="transmembrane region" description="Helical" evidence="2">
    <location>
        <begin position="152"/>
        <end position="175"/>
    </location>
</feature>
<dbReference type="Pfam" id="PF06916">
    <property type="entry name" value="FAM210A-B_dom"/>
    <property type="match status" value="1"/>
</dbReference>
<dbReference type="PANTHER" id="PTHR21377:SF18">
    <property type="entry name" value="DUF1279 DOMAIN-CONTAINING PROTEIN"/>
    <property type="match status" value="1"/>
</dbReference>
<dbReference type="InterPro" id="IPR045866">
    <property type="entry name" value="FAM210A/B-like"/>
</dbReference>